<dbReference type="OMA" id="NHCPYPL"/>
<dbReference type="InterPro" id="IPR036861">
    <property type="entry name" value="Endochitinase-like_sf"/>
</dbReference>
<dbReference type="PANTHER" id="PTHR46471">
    <property type="entry name" value="CHITIN DEACETYLASE"/>
    <property type="match status" value="1"/>
</dbReference>
<feature type="domain" description="Chitin-binding type-1" evidence="10">
    <location>
        <begin position="298"/>
        <end position="344"/>
    </location>
</feature>
<feature type="signal peptide" evidence="9">
    <location>
        <begin position="1"/>
        <end position="20"/>
    </location>
</feature>
<dbReference type="AlphaFoldDB" id="A0A7U2ETZ4"/>
<organism evidence="11 12">
    <name type="scientific">Phaeosphaeria nodorum (strain SN15 / ATCC MYA-4574 / FGSC 10173)</name>
    <name type="common">Glume blotch fungus</name>
    <name type="synonym">Parastagonospora nodorum</name>
    <dbReference type="NCBI Taxonomy" id="321614"/>
    <lineage>
        <taxon>Eukaryota</taxon>
        <taxon>Fungi</taxon>
        <taxon>Dikarya</taxon>
        <taxon>Ascomycota</taxon>
        <taxon>Pezizomycotina</taxon>
        <taxon>Dothideomycetes</taxon>
        <taxon>Pleosporomycetidae</taxon>
        <taxon>Pleosporales</taxon>
        <taxon>Pleosporineae</taxon>
        <taxon>Phaeosphaeriaceae</taxon>
        <taxon>Parastagonospora</taxon>
    </lineage>
</organism>
<dbReference type="OrthoDB" id="1193027at2759"/>
<evidence type="ECO:0000256" key="8">
    <source>
        <dbReference type="PROSITE-ProRule" id="PRU00261"/>
    </source>
</evidence>
<dbReference type="Gene3D" id="3.30.60.10">
    <property type="entry name" value="Endochitinase-like"/>
    <property type="match status" value="2"/>
</dbReference>
<dbReference type="PANTHER" id="PTHR46471:SF2">
    <property type="entry name" value="CHITIN DEACETYLASE-RELATED"/>
    <property type="match status" value="1"/>
</dbReference>
<dbReference type="Pfam" id="PF04681">
    <property type="entry name" value="Bys1"/>
    <property type="match status" value="1"/>
</dbReference>
<evidence type="ECO:0000259" key="10">
    <source>
        <dbReference type="PROSITE" id="PS50941"/>
    </source>
</evidence>
<evidence type="ECO:0000256" key="7">
    <source>
        <dbReference type="ARBA" id="ARBA00023285"/>
    </source>
</evidence>
<dbReference type="Proteomes" id="UP000663193">
    <property type="component" value="Chromosome 2"/>
</dbReference>
<comment type="caution">
    <text evidence="8">Lacks conserved residue(s) required for the propagation of feature annotation.</text>
</comment>
<protein>
    <recommendedName>
        <fullName evidence="10">Chitin-binding type-1 domain-containing protein</fullName>
    </recommendedName>
</protein>
<reference evidence="12" key="1">
    <citation type="journal article" date="2021" name="BMC Genomics">
        <title>Chromosome-level genome assembly and manually-curated proteome of model necrotroph Parastagonospora nodorum Sn15 reveals a genome-wide trove of candidate effector homologs, and redundancy of virulence-related functions within an accessory chromosome.</title>
        <authorList>
            <person name="Bertazzoni S."/>
            <person name="Jones D.A.B."/>
            <person name="Phan H.T."/>
            <person name="Tan K.-C."/>
            <person name="Hane J.K."/>
        </authorList>
    </citation>
    <scope>NUCLEOTIDE SEQUENCE [LARGE SCALE GENOMIC DNA]</scope>
    <source>
        <strain evidence="12">SN15 / ATCC MYA-4574 / FGSC 10173)</strain>
    </source>
</reference>
<gene>
    <name evidence="11" type="ORF">JI435_079130</name>
</gene>
<dbReference type="VEuPathDB" id="FungiDB:JI435_079130"/>
<dbReference type="KEGG" id="pno:SNOG_07913"/>
<keyword evidence="4 9" id="KW-0732">Signal</keyword>
<dbReference type="InterPro" id="IPR006771">
    <property type="entry name" value="CetA-like"/>
</dbReference>
<evidence type="ECO:0000256" key="9">
    <source>
        <dbReference type="SAM" id="SignalP"/>
    </source>
</evidence>
<keyword evidence="5" id="KW-0378">Hydrolase</keyword>
<evidence type="ECO:0000256" key="1">
    <source>
        <dbReference type="ARBA" id="ARBA00001941"/>
    </source>
</evidence>
<dbReference type="PROSITE" id="PS50941">
    <property type="entry name" value="CHIT_BIND_I_2"/>
    <property type="match status" value="1"/>
</dbReference>
<evidence type="ECO:0000256" key="6">
    <source>
        <dbReference type="ARBA" id="ARBA00023277"/>
    </source>
</evidence>
<feature type="chain" id="PRO_5034175396" description="Chitin-binding type-1 domain-containing protein" evidence="9">
    <location>
        <begin position="21"/>
        <end position="365"/>
    </location>
</feature>
<proteinExistence type="predicted"/>
<dbReference type="RefSeq" id="XP_001798239.1">
    <property type="nucleotide sequence ID" value="XM_001798187.1"/>
</dbReference>
<evidence type="ECO:0000256" key="4">
    <source>
        <dbReference type="ARBA" id="ARBA00022729"/>
    </source>
</evidence>
<keyword evidence="2 8" id="KW-0147">Chitin-binding</keyword>
<keyword evidence="8" id="KW-1015">Disulfide bond</keyword>
<evidence type="ECO:0000313" key="12">
    <source>
        <dbReference type="Proteomes" id="UP000663193"/>
    </source>
</evidence>
<dbReference type="EMBL" id="CP069024">
    <property type="protein sequence ID" value="QRC93038.1"/>
    <property type="molecule type" value="Genomic_DNA"/>
</dbReference>
<keyword evidence="7" id="KW-0170">Cobalt</keyword>
<dbReference type="GO" id="GO:0016787">
    <property type="term" value="F:hydrolase activity"/>
    <property type="evidence" value="ECO:0007669"/>
    <property type="project" value="UniProtKB-KW"/>
</dbReference>
<evidence type="ECO:0000256" key="5">
    <source>
        <dbReference type="ARBA" id="ARBA00022801"/>
    </source>
</evidence>
<keyword evidence="6" id="KW-0119">Carbohydrate metabolism</keyword>
<evidence type="ECO:0000256" key="3">
    <source>
        <dbReference type="ARBA" id="ARBA00022723"/>
    </source>
</evidence>
<keyword evidence="12" id="KW-1185">Reference proteome</keyword>
<dbReference type="SUPFAM" id="SSF57016">
    <property type="entry name" value="Plant lectins/antimicrobial peptides"/>
    <property type="match status" value="2"/>
</dbReference>
<dbReference type="CDD" id="cd11618">
    <property type="entry name" value="ChtBD1_1"/>
    <property type="match status" value="2"/>
</dbReference>
<sequence length="365" mass="39242">MVLTATALAALAAFLQVAVADRQVHFVNKCPYALFYWVVGPEKSNLPSGDENHYEVFANSNSSHAMLDTRGWGGGVSLKIRDVPYYEHQPAGILQVEYTLDPAKRSIWYDMSYIDCDANVGYKDPKYCPLKDGGITLETPAKFNCPNASCEHGVCSKVYDKHGAWPGEPSYACDLDSDIMVTTCTHGAGQPTYDWKNEPDNSTPTVPAPVVPAPVAPSPIASESAVLAAPKPIYISPNGTCGGSTGYKCEGSPFGDCCSRFGWCGSSPEHCDTVPRNSTCTIPERLTVPARLPNVSNNGLCGAKNGLSCEGSQFGNCCSRWNYCGDTAEYCEDGCQDAFGLCNNEYKLDLAMNVTIAKGVVTKKN</sequence>
<keyword evidence="3" id="KW-0479">Metal-binding</keyword>
<comment type="cofactor">
    <cofactor evidence="1">
        <name>Co(2+)</name>
        <dbReference type="ChEBI" id="CHEBI:48828"/>
    </cofactor>
</comment>
<dbReference type="GO" id="GO:0008061">
    <property type="term" value="F:chitin binding"/>
    <property type="evidence" value="ECO:0007669"/>
    <property type="project" value="UniProtKB-UniRule"/>
</dbReference>
<dbReference type="SMART" id="SM00270">
    <property type="entry name" value="ChtBD1"/>
    <property type="match status" value="2"/>
</dbReference>
<evidence type="ECO:0000256" key="2">
    <source>
        <dbReference type="ARBA" id="ARBA00022669"/>
    </source>
</evidence>
<name>A0A7U2ETZ4_PHANO</name>
<evidence type="ECO:0000313" key="11">
    <source>
        <dbReference type="EMBL" id="QRC93038.1"/>
    </source>
</evidence>
<feature type="disulfide bond" evidence="8">
    <location>
        <begin position="317"/>
        <end position="331"/>
    </location>
</feature>
<dbReference type="GO" id="GO:0046872">
    <property type="term" value="F:metal ion binding"/>
    <property type="evidence" value="ECO:0007669"/>
    <property type="project" value="UniProtKB-KW"/>
</dbReference>
<dbReference type="InterPro" id="IPR001002">
    <property type="entry name" value="Chitin-bd_1"/>
</dbReference>
<accession>A0A7U2ETZ4</accession>